<feature type="region of interest" description="Disordered" evidence="1">
    <location>
        <begin position="56"/>
        <end position="111"/>
    </location>
</feature>
<evidence type="ECO:0000313" key="2">
    <source>
        <dbReference type="EMBL" id="GID68119.1"/>
    </source>
</evidence>
<feature type="compositionally biased region" description="Polar residues" evidence="1">
    <location>
        <begin position="1"/>
        <end position="10"/>
    </location>
</feature>
<dbReference type="Proteomes" id="UP000619479">
    <property type="component" value="Unassembled WGS sequence"/>
</dbReference>
<sequence length="111" mass="11948">MLFVPNNTHENQPDKRDPRRCRGPMPCSRTSGAGGTHGRGAGHGSRWFSRWLFVPNNHRENQPGKRDARGCPGSGGGRADTDGAWSCRLGTGAGNVVPTQNETARRRTAGP</sequence>
<dbReference type="EMBL" id="BOMH01000044">
    <property type="protein sequence ID" value="GID68119.1"/>
    <property type="molecule type" value="Genomic_DNA"/>
</dbReference>
<reference evidence="2" key="1">
    <citation type="submission" date="2021-01" db="EMBL/GenBank/DDBJ databases">
        <title>Whole genome shotgun sequence of Actinoplanes cyaneus NBRC 14990.</title>
        <authorList>
            <person name="Komaki H."/>
            <person name="Tamura T."/>
        </authorList>
    </citation>
    <scope>NUCLEOTIDE SEQUENCE</scope>
    <source>
        <strain evidence="2">NBRC 14990</strain>
    </source>
</reference>
<evidence type="ECO:0000256" key="1">
    <source>
        <dbReference type="SAM" id="MobiDB-lite"/>
    </source>
</evidence>
<comment type="caution">
    <text evidence="2">The sequence shown here is derived from an EMBL/GenBank/DDBJ whole genome shotgun (WGS) entry which is preliminary data.</text>
</comment>
<keyword evidence="3" id="KW-1185">Reference proteome</keyword>
<feature type="compositionally biased region" description="Gly residues" evidence="1">
    <location>
        <begin position="32"/>
        <end position="43"/>
    </location>
</feature>
<name>A0A919MA17_9ACTN</name>
<gene>
    <name evidence="2" type="ORF">Acy02nite_60000</name>
</gene>
<feature type="region of interest" description="Disordered" evidence="1">
    <location>
        <begin position="1"/>
        <end position="43"/>
    </location>
</feature>
<proteinExistence type="predicted"/>
<accession>A0A919MA17</accession>
<feature type="compositionally biased region" description="Basic and acidic residues" evidence="1">
    <location>
        <begin position="57"/>
        <end position="69"/>
    </location>
</feature>
<evidence type="ECO:0000313" key="3">
    <source>
        <dbReference type="Proteomes" id="UP000619479"/>
    </source>
</evidence>
<protein>
    <submittedName>
        <fullName evidence="2">Uncharacterized protein</fullName>
    </submittedName>
</protein>
<dbReference type="AlphaFoldDB" id="A0A919MA17"/>
<organism evidence="2 3">
    <name type="scientific">Actinoplanes cyaneus</name>
    <dbReference type="NCBI Taxonomy" id="52696"/>
    <lineage>
        <taxon>Bacteria</taxon>
        <taxon>Bacillati</taxon>
        <taxon>Actinomycetota</taxon>
        <taxon>Actinomycetes</taxon>
        <taxon>Micromonosporales</taxon>
        <taxon>Micromonosporaceae</taxon>
        <taxon>Actinoplanes</taxon>
    </lineage>
</organism>